<evidence type="ECO:0000313" key="11">
    <source>
        <dbReference type="EMBL" id="EXJ73788.1"/>
    </source>
</evidence>
<dbReference type="RefSeq" id="XP_007742351.1">
    <property type="nucleotide sequence ID" value="XM_007744161.1"/>
</dbReference>
<evidence type="ECO:0000256" key="8">
    <source>
        <dbReference type="PROSITE-ProRule" id="PRU01161"/>
    </source>
</evidence>
<dbReference type="HOGENOM" id="CLU_003059_2_1_1"/>
<dbReference type="InterPro" id="IPR013083">
    <property type="entry name" value="Znf_RING/FYVE/PHD"/>
</dbReference>
<dbReference type="PROSITE" id="PS00518">
    <property type="entry name" value="ZF_RING_1"/>
    <property type="match status" value="1"/>
</dbReference>
<keyword evidence="12" id="KW-1185">Reference proteome</keyword>
<dbReference type="GO" id="GO:0019369">
    <property type="term" value="P:arachidonate metabolic process"/>
    <property type="evidence" value="ECO:0007669"/>
    <property type="project" value="TreeGrafter"/>
</dbReference>
<feature type="short sequence motif" description="DGA/G" evidence="8">
    <location>
        <begin position="807"/>
        <end position="809"/>
    </location>
</feature>
<evidence type="ECO:0000259" key="9">
    <source>
        <dbReference type="PROSITE" id="PS50089"/>
    </source>
</evidence>
<dbReference type="eggNOG" id="KOG4231">
    <property type="taxonomic scope" value="Eukaryota"/>
</dbReference>
<keyword evidence="6 8" id="KW-0443">Lipid metabolism</keyword>
<dbReference type="GeneID" id="19188278"/>
<feature type="domain" description="RING-type" evidence="9">
    <location>
        <begin position="528"/>
        <end position="574"/>
    </location>
</feature>
<keyword evidence="1" id="KW-0479">Metal-binding</keyword>
<dbReference type="OrthoDB" id="194358at2759"/>
<comment type="caution">
    <text evidence="11">The sequence shown here is derived from an EMBL/GenBank/DDBJ whole genome shotgun (WGS) entry which is preliminary data.</text>
</comment>
<dbReference type="PROSITE" id="PS50089">
    <property type="entry name" value="ZF_RING_2"/>
    <property type="match status" value="1"/>
</dbReference>
<name>W9X0R2_9EURO</name>
<sequence length="1089" mass="122549">MLLLGNLDVQHMKDDDVSNLSTNQNRSETFRAAISSQHEMPVTRSGHIDHAADPTTLGVHLYKDLSSSRTSQSDPNTLTLFADCEGFFAGAAQTNAERFATDQRRMPANEDATEANVLYKAPVTAASYSRHGQQGAELFYARFLYAVSDVVVFVTNEDQNITLLLVSALEWAATAVMHSVNYPSRKTLVIVRNGALGHSQQFVDNESLERLYLERQTFLWKASPILQNFVNDYNSKQDGFSKHIYRNRDLYDALFDRIICCCIPHINDIEERGDETMFTQYLKLRTLIDDASQRAINMRSKLWMKYNVSSLSQILFSAFEHFRTSDEAFNFNKAARVSKPNPQSFSDHIANFLRLAFNSPMSVQIRAMIPDIVALSFAVWSMRNLIHVVDPASLFGRVINGDKDEFSLAEHCQSALQEYEEKYQQCGYKFSENDLCTNGPPAAHQQLHLSTSKKRADGEFTPRHRLDPNLVSLIRDRFLGLYESLVSDGGTRHRSMTKPALSKIRRVREAVMQKYIRQWSSMTSNITCLACLQAVPENVLHCGHGFCVQCVRELGQASESFESAWTFEVCPLCSARTCDSYSHLIRERPRCAGARILTLDGGGIRGIIELAIIQEMEKRLGLQIPFRDYFDLIVGTSTGGVIALALAMGDRDANTQTTSITKSFKDFASSTFRHPRAGSLLTKIGLGHFVTSVVMSFGLYQALFDSVPLENGLKDFFGSQTSLFGSARTRHHQCSTRVAVVATVDFGKRAQLITSYNRPNLGSSSDFEREDDETKGMRIWEAGLATSAAPFYLAPFKKTETGILYLDGALHMNCPAPGAVEEIRKLWPEHPPSLDVLVSIGTGVQDSEVKIPRAIRIGGFEEICRSFHSKLDSETQWQEFVASSATDAFRDRLHRLNPPIDENLQKVTLWQWDKMAKLEEMVRRQMKESEWRKRIDDAANDLLASLFYFEPHANEPSSANNLTPTGTQHVNGAPEIHGTIRSRLRHGSAELNRLLDRVKGLFYTKLSMSRPPSSLLQHDPWTEIAAFHTVKAQVMVSRQPFRVPVRLGETSETRLLVLAVRFKEASAPLPISGFPTLLHDLHVKVRSWD</sequence>
<dbReference type="AlphaFoldDB" id="W9X0R2"/>
<dbReference type="InterPro" id="IPR002641">
    <property type="entry name" value="PNPLA_dom"/>
</dbReference>
<dbReference type="Pfam" id="PF01734">
    <property type="entry name" value="Patatin"/>
    <property type="match status" value="1"/>
</dbReference>
<dbReference type="InterPro" id="IPR001841">
    <property type="entry name" value="Znf_RING"/>
</dbReference>
<dbReference type="GO" id="GO:0008270">
    <property type="term" value="F:zinc ion binding"/>
    <property type="evidence" value="ECO:0007669"/>
    <property type="project" value="UniProtKB-KW"/>
</dbReference>
<dbReference type="SUPFAM" id="SSF57850">
    <property type="entry name" value="RING/U-box"/>
    <property type="match status" value="1"/>
</dbReference>
<dbReference type="CDD" id="cd07199">
    <property type="entry name" value="Pat17_PNPLA8_PNPLA9_like"/>
    <property type="match status" value="1"/>
</dbReference>
<dbReference type="GO" id="GO:0047499">
    <property type="term" value="F:calcium-independent phospholipase A2 activity"/>
    <property type="evidence" value="ECO:0007669"/>
    <property type="project" value="TreeGrafter"/>
</dbReference>
<dbReference type="PANTHER" id="PTHR24185">
    <property type="entry name" value="CALCIUM-INDEPENDENT PHOSPHOLIPASE A2-GAMMA"/>
    <property type="match status" value="1"/>
</dbReference>
<accession>W9X0R2</accession>
<evidence type="ECO:0008006" key="13">
    <source>
        <dbReference type="Google" id="ProtNLM"/>
    </source>
</evidence>
<dbReference type="GO" id="GO:0046486">
    <property type="term" value="P:glycerolipid metabolic process"/>
    <property type="evidence" value="ECO:0007669"/>
    <property type="project" value="UniProtKB-ARBA"/>
</dbReference>
<dbReference type="PROSITE" id="PS51635">
    <property type="entry name" value="PNPLA"/>
    <property type="match status" value="1"/>
</dbReference>
<feature type="domain" description="PNPLA" evidence="10">
    <location>
        <begin position="597"/>
        <end position="820"/>
    </location>
</feature>
<keyword evidence="4" id="KW-0862">Zinc</keyword>
<dbReference type="Proteomes" id="UP000019471">
    <property type="component" value="Unassembled WGS sequence"/>
</dbReference>
<evidence type="ECO:0000256" key="4">
    <source>
        <dbReference type="ARBA" id="ARBA00022833"/>
    </source>
</evidence>
<dbReference type="EMBL" id="AMGX01000004">
    <property type="protein sequence ID" value="EXJ73788.1"/>
    <property type="molecule type" value="Genomic_DNA"/>
</dbReference>
<dbReference type="GO" id="GO:0016042">
    <property type="term" value="P:lipid catabolic process"/>
    <property type="evidence" value="ECO:0007669"/>
    <property type="project" value="UniProtKB-UniRule"/>
</dbReference>
<evidence type="ECO:0000256" key="2">
    <source>
        <dbReference type="ARBA" id="ARBA00022771"/>
    </source>
</evidence>
<dbReference type="SUPFAM" id="SSF52151">
    <property type="entry name" value="FabD/lysophospholipase-like"/>
    <property type="match status" value="1"/>
</dbReference>
<keyword evidence="3 8" id="KW-0378">Hydrolase</keyword>
<dbReference type="Gene3D" id="3.40.1090.10">
    <property type="entry name" value="Cytosolic phospholipase A2 catalytic domain"/>
    <property type="match status" value="1"/>
</dbReference>
<evidence type="ECO:0000256" key="6">
    <source>
        <dbReference type="ARBA" id="ARBA00023098"/>
    </source>
</evidence>
<evidence type="ECO:0000313" key="12">
    <source>
        <dbReference type="Proteomes" id="UP000019471"/>
    </source>
</evidence>
<evidence type="ECO:0000259" key="10">
    <source>
        <dbReference type="PROSITE" id="PS51635"/>
    </source>
</evidence>
<dbReference type="InterPro" id="IPR017907">
    <property type="entry name" value="Znf_RING_CS"/>
</dbReference>
<dbReference type="InterPro" id="IPR016035">
    <property type="entry name" value="Acyl_Trfase/lysoPLipase"/>
</dbReference>
<dbReference type="SMART" id="SM00184">
    <property type="entry name" value="RING"/>
    <property type="match status" value="1"/>
</dbReference>
<feature type="short sequence motif" description="GXGXXG" evidence="8">
    <location>
        <begin position="601"/>
        <end position="606"/>
    </location>
</feature>
<gene>
    <name evidence="11" type="ORF">A1O5_03550</name>
</gene>
<feature type="active site" description="Nucleophile" evidence="8">
    <location>
        <position position="637"/>
    </location>
</feature>
<protein>
    <recommendedName>
        <fullName evidence="13">PNPLA domain-containing protein</fullName>
    </recommendedName>
</protein>
<evidence type="ECO:0000256" key="7">
    <source>
        <dbReference type="PROSITE-ProRule" id="PRU00175"/>
    </source>
</evidence>
<proteinExistence type="predicted"/>
<evidence type="ECO:0000256" key="3">
    <source>
        <dbReference type="ARBA" id="ARBA00022801"/>
    </source>
</evidence>
<dbReference type="PANTHER" id="PTHR24185:SF1">
    <property type="entry name" value="CALCIUM-INDEPENDENT PHOSPHOLIPASE A2-GAMMA"/>
    <property type="match status" value="1"/>
</dbReference>
<dbReference type="Gene3D" id="3.30.40.10">
    <property type="entry name" value="Zinc/RING finger domain, C3HC4 (zinc finger)"/>
    <property type="match status" value="1"/>
</dbReference>
<organism evidence="11 12">
    <name type="scientific">Cladophialophora psammophila CBS 110553</name>
    <dbReference type="NCBI Taxonomy" id="1182543"/>
    <lineage>
        <taxon>Eukaryota</taxon>
        <taxon>Fungi</taxon>
        <taxon>Dikarya</taxon>
        <taxon>Ascomycota</taxon>
        <taxon>Pezizomycotina</taxon>
        <taxon>Eurotiomycetes</taxon>
        <taxon>Chaetothyriomycetidae</taxon>
        <taxon>Chaetothyriales</taxon>
        <taxon>Herpotrichiellaceae</taxon>
        <taxon>Cladophialophora</taxon>
    </lineage>
</organism>
<keyword evidence="2 7" id="KW-0863">Zinc-finger</keyword>
<dbReference type="GO" id="GO:0016020">
    <property type="term" value="C:membrane"/>
    <property type="evidence" value="ECO:0007669"/>
    <property type="project" value="TreeGrafter"/>
</dbReference>
<feature type="short sequence motif" description="GXSXG" evidence="8">
    <location>
        <begin position="635"/>
        <end position="639"/>
    </location>
</feature>
<evidence type="ECO:0000256" key="1">
    <source>
        <dbReference type="ARBA" id="ARBA00022723"/>
    </source>
</evidence>
<keyword evidence="5 8" id="KW-0442">Lipid degradation</keyword>
<reference evidence="11 12" key="1">
    <citation type="submission" date="2013-03" db="EMBL/GenBank/DDBJ databases">
        <title>The Genome Sequence of Cladophialophora psammophila CBS 110553.</title>
        <authorList>
            <consortium name="The Broad Institute Genomics Platform"/>
            <person name="Cuomo C."/>
            <person name="de Hoog S."/>
            <person name="Gorbushina A."/>
            <person name="Walker B."/>
            <person name="Young S.K."/>
            <person name="Zeng Q."/>
            <person name="Gargeya S."/>
            <person name="Fitzgerald M."/>
            <person name="Haas B."/>
            <person name="Abouelleil A."/>
            <person name="Allen A.W."/>
            <person name="Alvarado L."/>
            <person name="Arachchi H.M."/>
            <person name="Berlin A.M."/>
            <person name="Chapman S.B."/>
            <person name="Gainer-Dewar J."/>
            <person name="Goldberg J."/>
            <person name="Griggs A."/>
            <person name="Gujja S."/>
            <person name="Hansen M."/>
            <person name="Howarth C."/>
            <person name="Imamovic A."/>
            <person name="Ireland A."/>
            <person name="Larimer J."/>
            <person name="McCowan C."/>
            <person name="Murphy C."/>
            <person name="Pearson M."/>
            <person name="Poon T.W."/>
            <person name="Priest M."/>
            <person name="Roberts A."/>
            <person name="Saif S."/>
            <person name="Shea T."/>
            <person name="Sisk P."/>
            <person name="Sykes S."/>
            <person name="Wortman J."/>
            <person name="Nusbaum C."/>
            <person name="Birren B."/>
        </authorList>
    </citation>
    <scope>NUCLEOTIDE SEQUENCE [LARGE SCALE GENOMIC DNA]</scope>
    <source>
        <strain evidence="11 12">CBS 110553</strain>
    </source>
</reference>
<evidence type="ECO:0000256" key="5">
    <source>
        <dbReference type="ARBA" id="ARBA00022963"/>
    </source>
</evidence>
<feature type="active site" description="Proton acceptor" evidence="8">
    <location>
        <position position="807"/>
    </location>
</feature>
<dbReference type="STRING" id="1182543.W9X0R2"/>